<dbReference type="InterPro" id="IPR029495">
    <property type="entry name" value="NACHT-assoc"/>
</dbReference>
<organism evidence="13 14">
    <name type="scientific">Atractosteus spatula</name>
    <name type="common">Alligator gar</name>
    <name type="synonym">Lepisosteus spatula</name>
    <dbReference type="NCBI Taxonomy" id="7917"/>
    <lineage>
        <taxon>Eukaryota</taxon>
        <taxon>Metazoa</taxon>
        <taxon>Chordata</taxon>
        <taxon>Craniata</taxon>
        <taxon>Vertebrata</taxon>
        <taxon>Euteleostomi</taxon>
        <taxon>Actinopterygii</taxon>
        <taxon>Neopterygii</taxon>
        <taxon>Holostei</taxon>
        <taxon>Semionotiformes</taxon>
        <taxon>Lepisosteidae</taxon>
        <taxon>Atractosteus</taxon>
    </lineage>
</organism>
<dbReference type="Gene3D" id="4.10.830.40">
    <property type="match status" value="1"/>
</dbReference>
<dbReference type="Pfam" id="PF17776">
    <property type="entry name" value="NLRC4_HD2"/>
    <property type="match status" value="1"/>
</dbReference>
<dbReference type="EMBL" id="JAAWVO010008046">
    <property type="protein sequence ID" value="MBN3312711.1"/>
    <property type="molecule type" value="Genomic_DNA"/>
</dbReference>
<dbReference type="Gene3D" id="3.80.10.10">
    <property type="entry name" value="Ribonuclease Inhibitor"/>
    <property type="match status" value="1"/>
</dbReference>
<feature type="domain" description="B box-type" evidence="11">
    <location>
        <begin position="44"/>
        <end position="84"/>
    </location>
</feature>
<dbReference type="InterPro" id="IPR051261">
    <property type="entry name" value="NLR"/>
</dbReference>
<dbReference type="SMART" id="SM01288">
    <property type="entry name" value="FISNA"/>
    <property type="match status" value="1"/>
</dbReference>
<feature type="transmembrane region" description="Helical" evidence="10">
    <location>
        <begin position="714"/>
        <end position="736"/>
    </location>
</feature>
<keyword evidence="5" id="KW-0547">Nucleotide-binding</keyword>
<accession>A0A8J7NFX5</accession>
<feature type="transmembrane region" description="Helical" evidence="10">
    <location>
        <begin position="748"/>
        <end position="770"/>
    </location>
</feature>
<dbReference type="GO" id="GO:0005737">
    <property type="term" value="C:cytoplasm"/>
    <property type="evidence" value="ECO:0007669"/>
    <property type="project" value="UniProtKB-SubCell"/>
</dbReference>
<evidence type="ECO:0000256" key="5">
    <source>
        <dbReference type="ARBA" id="ARBA00022741"/>
    </source>
</evidence>
<evidence type="ECO:0000259" key="12">
    <source>
        <dbReference type="PROSITE" id="PS50837"/>
    </source>
</evidence>
<dbReference type="SUPFAM" id="SSF52540">
    <property type="entry name" value="P-loop containing nucleoside triphosphate hydrolases"/>
    <property type="match status" value="1"/>
</dbReference>
<dbReference type="SMART" id="SM00336">
    <property type="entry name" value="BBOX"/>
    <property type="match status" value="1"/>
</dbReference>
<dbReference type="PANTHER" id="PTHR24106">
    <property type="entry name" value="NACHT, LRR AND CARD DOMAINS-CONTAINING"/>
    <property type="match status" value="1"/>
</dbReference>
<dbReference type="Gene3D" id="3.30.160.60">
    <property type="entry name" value="Classic Zinc Finger"/>
    <property type="match status" value="1"/>
</dbReference>
<dbReference type="InterPro" id="IPR027417">
    <property type="entry name" value="P-loop_NTPase"/>
</dbReference>
<gene>
    <name evidence="13" type="primary">Nlrc3_11</name>
    <name evidence="13" type="ORF">GTO95_0009952</name>
</gene>
<dbReference type="Pfam" id="PF17779">
    <property type="entry name" value="WHD_NOD2"/>
    <property type="match status" value="1"/>
</dbReference>
<dbReference type="FunFam" id="3.40.50.300:FF:001524">
    <property type="entry name" value="Si:dkey-126g1.7"/>
    <property type="match status" value="1"/>
</dbReference>
<keyword evidence="10" id="KW-0472">Membrane</keyword>
<comment type="caution">
    <text evidence="13">The sequence shown here is derived from an EMBL/GenBank/DDBJ whole genome shotgun (WGS) entry which is preliminary data.</text>
</comment>
<dbReference type="Pfam" id="PF14484">
    <property type="entry name" value="FISNA"/>
    <property type="match status" value="1"/>
</dbReference>
<dbReference type="AlphaFoldDB" id="A0A8J7NFX5"/>
<evidence type="ECO:0000256" key="7">
    <source>
        <dbReference type="ARBA" id="ARBA00022833"/>
    </source>
</evidence>
<dbReference type="CDD" id="cd19769">
    <property type="entry name" value="Bbox2_TRIM16-like"/>
    <property type="match status" value="1"/>
</dbReference>
<keyword evidence="6 9" id="KW-0479">Metal-binding</keyword>
<keyword evidence="14" id="KW-1185">Reference proteome</keyword>
<reference evidence="13" key="1">
    <citation type="journal article" date="2021" name="Cell">
        <title>Tracing the genetic footprints of vertebrate landing in non-teleost ray-finned fishes.</title>
        <authorList>
            <person name="Bi X."/>
            <person name="Wang K."/>
            <person name="Yang L."/>
            <person name="Pan H."/>
            <person name="Jiang H."/>
            <person name="Wei Q."/>
            <person name="Fang M."/>
            <person name="Yu H."/>
            <person name="Zhu C."/>
            <person name="Cai Y."/>
            <person name="He Y."/>
            <person name="Gan X."/>
            <person name="Zeng H."/>
            <person name="Yu D."/>
            <person name="Zhu Y."/>
            <person name="Jiang H."/>
            <person name="Qiu Q."/>
            <person name="Yang H."/>
            <person name="Zhang Y.E."/>
            <person name="Wang W."/>
            <person name="Zhu M."/>
            <person name="He S."/>
            <person name="Zhang G."/>
        </authorList>
    </citation>
    <scope>NUCLEOTIDE SEQUENCE</scope>
    <source>
        <strain evidence="13">Allg_001</strain>
    </source>
</reference>
<dbReference type="SMART" id="SM00368">
    <property type="entry name" value="LRR_RI"/>
    <property type="match status" value="5"/>
</dbReference>
<keyword evidence="3" id="KW-0433">Leucine-rich repeat</keyword>
<dbReference type="GO" id="GO:0005524">
    <property type="term" value="F:ATP binding"/>
    <property type="evidence" value="ECO:0007669"/>
    <property type="project" value="UniProtKB-KW"/>
</dbReference>
<feature type="transmembrane region" description="Helical" evidence="10">
    <location>
        <begin position="801"/>
        <end position="822"/>
    </location>
</feature>
<dbReference type="Proteomes" id="UP000736164">
    <property type="component" value="Unassembled WGS sequence"/>
</dbReference>
<evidence type="ECO:0000256" key="2">
    <source>
        <dbReference type="ARBA" id="ARBA00022490"/>
    </source>
</evidence>
<dbReference type="InterPro" id="IPR000315">
    <property type="entry name" value="Znf_B-box"/>
</dbReference>
<dbReference type="InterPro" id="IPR001611">
    <property type="entry name" value="Leu-rich_rpt"/>
</dbReference>
<dbReference type="Pfam" id="PF13516">
    <property type="entry name" value="LRR_6"/>
    <property type="match status" value="3"/>
</dbReference>
<evidence type="ECO:0000256" key="9">
    <source>
        <dbReference type="PROSITE-ProRule" id="PRU00024"/>
    </source>
</evidence>
<name>A0A8J7NFX5_ATRSP</name>
<dbReference type="GO" id="GO:0008270">
    <property type="term" value="F:zinc ion binding"/>
    <property type="evidence" value="ECO:0007669"/>
    <property type="project" value="UniProtKB-KW"/>
</dbReference>
<dbReference type="Pfam" id="PF00643">
    <property type="entry name" value="zf-B_box"/>
    <property type="match status" value="1"/>
</dbReference>
<keyword evidence="8" id="KW-0067">ATP-binding</keyword>
<keyword evidence="6 9" id="KW-0863">Zinc-finger</keyword>
<feature type="non-terminal residue" evidence="13">
    <location>
        <position position="997"/>
    </location>
</feature>
<keyword evidence="10" id="KW-0812">Transmembrane</keyword>
<protein>
    <submittedName>
        <fullName evidence="13">NLRC3 protein</fullName>
    </submittedName>
</protein>
<dbReference type="Gene3D" id="3.40.50.300">
    <property type="entry name" value="P-loop containing nucleotide triphosphate hydrolases"/>
    <property type="match status" value="1"/>
</dbReference>
<dbReference type="InterPro" id="IPR041075">
    <property type="entry name" value="NOD1/2_WH"/>
</dbReference>
<proteinExistence type="predicted"/>
<evidence type="ECO:0000313" key="13">
    <source>
        <dbReference type="EMBL" id="MBN3312711.1"/>
    </source>
</evidence>
<dbReference type="InterPro" id="IPR041267">
    <property type="entry name" value="NLRP_HD2"/>
</dbReference>
<evidence type="ECO:0000256" key="1">
    <source>
        <dbReference type="ARBA" id="ARBA00004496"/>
    </source>
</evidence>
<keyword evidence="2" id="KW-0963">Cytoplasm</keyword>
<feature type="domain" description="NACHT" evidence="12">
    <location>
        <begin position="202"/>
        <end position="334"/>
    </location>
</feature>
<evidence type="ECO:0000256" key="3">
    <source>
        <dbReference type="ARBA" id="ARBA00022614"/>
    </source>
</evidence>
<keyword evidence="10" id="KW-1133">Transmembrane helix</keyword>
<evidence type="ECO:0000256" key="10">
    <source>
        <dbReference type="SAM" id="Phobius"/>
    </source>
</evidence>
<dbReference type="PROSITE" id="PS50119">
    <property type="entry name" value="ZF_BBOX"/>
    <property type="match status" value="1"/>
</dbReference>
<keyword evidence="4" id="KW-0677">Repeat</keyword>
<dbReference type="InterPro" id="IPR032675">
    <property type="entry name" value="LRR_dom_sf"/>
</dbReference>
<evidence type="ECO:0000259" key="11">
    <source>
        <dbReference type="PROSITE" id="PS50119"/>
    </source>
</evidence>
<sequence length="997" mass="113449">MSCDFRAVKHCVTCIPSYCETHVRQHYTVPALQRHRLVDISGDQEPSLCQQHHRALELFCKSDQTRICSLCSVWEHRGHDIIIMSEQDVRRAVTGEPEDFCTGGFRETVQTGWLQTLKDKHKEALKTKFEVVAEGIAKPGEQTLLDNIFTHVWITEGNCVEVNHGHEVRQIETVSKITKSEIHSIKCSDIFKLLPGQTRPIRTVLMKGVAGIGKTFSVQKFILDWATEKDNQDFDFIFFLPFRELNLIKLEMSLQELVQCFCPEIKSSDNVLDGHKVLFIFDGLDESRHPLNFKTNQIWSDVKKQTSVDVLLTNLIKRNFPVNSSIWITSRPTATDLIPPELISRVTEVQGFEDQQKEEYIRKKCKNRALAEKIVSHIKTLRSLYILCYVPVFCWIVVTVLEHTLEESIGANPTTLTDFYTYFLLVLLTAKQQKKKKETVLKTNQEVILKLGKLAFESLEKNIIVFYEEDLNKYGIDLNSSSLYSGVWKEIFKQDSVVFQEKVYCFLHLTVQEYFAALYVLGSHQNSNINPLVEGNPPASTLFHLNEVALEKAIRSRTGHLDLFVRFFLGMLMKNNQAHLKGFLSHTQDHSSDILKTAEHIKKLIGGTSSPERCMNLFHCLSELKDKSLMDEFNVTLDKVKHSGQRLSPSQCSALAYFSLLSEKEIDVFNMREYATSEECVRRLLPVAKKTKTLSLFKGSIENTRKHKSKLSGMIFWGELTLLALTANTVALTAFCSERLWTSYSQAFCANLLISVIFMVCASVCIKIIFLTDGWRFAMNKPLKWSAIYEPLEQLGYEFNVILLVMVTLLCYVQLCSCLFVCRMWKCELTERCCEDLASVLHSQHSSLRELDLSHNNLGDSGVKLLSAALRDPNCKLTTVGISCCDLTKRCCEDLASALQSQHSSLRKLDLSYNNLGDSGVKLLSAALRDPNCKLTTLRMWECGLTERCCEALASALQSQHSSLRELDLCYNNLRDSGVKLLSAARRDPNCKLTTLK</sequence>
<dbReference type="SUPFAM" id="SSF57845">
    <property type="entry name" value="B-box zinc-binding domain"/>
    <property type="match status" value="1"/>
</dbReference>
<dbReference type="InterPro" id="IPR007111">
    <property type="entry name" value="NACHT_NTPase"/>
</dbReference>
<evidence type="ECO:0000313" key="14">
    <source>
        <dbReference type="Proteomes" id="UP000736164"/>
    </source>
</evidence>
<keyword evidence="7" id="KW-0862">Zinc</keyword>
<dbReference type="PROSITE" id="PS50837">
    <property type="entry name" value="NACHT"/>
    <property type="match status" value="1"/>
</dbReference>
<dbReference type="Pfam" id="PF05729">
    <property type="entry name" value="NACHT"/>
    <property type="match status" value="1"/>
</dbReference>
<evidence type="ECO:0000256" key="8">
    <source>
        <dbReference type="ARBA" id="ARBA00022840"/>
    </source>
</evidence>
<dbReference type="SUPFAM" id="SSF52047">
    <property type="entry name" value="RNI-like"/>
    <property type="match status" value="1"/>
</dbReference>
<dbReference type="PROSITE" id="PS51450">
    <property type="entry name" value="LRR"/>
    <property type="match status" value="1"/>
</dbReference>
<evidence type="ECO:0000256" key="6">
    <source>
        <dbReference type="ARBA" id="ARBA00022771"/>
    </source>
</evidence>
<feature type="non-terminal residue" evidence="13">
    <location>
        <position position="1"/>
    </location>
</feature>
<evidence type="ECO:0000256" key="4">
    <source>
        <dbReference type="ARBA" id="ARBA00022737"/>
    </source>
</evidence>
<comment type="subcellular location">
    <subcellularLocation>
        <location evidence="1">Cytoplasm</location>
    </subcellularLocation>
</comment>